<comment type="caution">
    <text evidence="1">The sequence shown here is derived from an EMBL/GenBank/DDBJ whole genome shotgun (WGS) entry which is preliminary data.</text>
</comment>
<evidence type="ECO:0000313" key="2">
    <source>
        <dbReference type="Proteomes" id="UP001293254"/>
    </source>
</evidence>
<reference evidence="1" key="2">
    <citation type="journal article" date="2024" name="Plant">
        <title>Genomic evolution and insights into agronomic trait innovations of Sesamum species.</title>
        <authorList>
            <person name="Miao H."/>
            <person name="Wang L."/>
            <person name="Qu L."/>
            <person name="Liu H."/>
            <person name="Sun Y."/>
            <person name="Le M."/>
            <person name="Wang Q."/>
            <person name="Wei S."/>
            <person name="Zheng Y."/>
            <person name="Lin W."/>
            <person name="Duan Y."/>
            <person name="Cao H."/>
            <person name="Xiong S."/>
            <person name="Wang X."/>
            <person name="Wei L."/>
            <person name="Li C."/>
            <person name="Ma Q."/>
            <person name="Ju M."/>
            <person name="Zhao R."/>
            <person name="Li G."/>
            <person name="Mu C."/>
            <person name="Tian Q."/>
            <person name="Mei H."/>
            <person name="Zhang T."/>
            <person name="Gao T."/>
            <person name="Zhang H."/>
        </authorList>
    </citation>
    <scope>NUCLEOTIDE SEQUENCE</scope>
    <source>
        <strain evidence="1">3651</strain>
    </source>
</reference>
<feature type="non-terminal residue" evidence="1">
    <location>
        <position position="379"/>
    </location>
</feature>
<dbReference type="AlphaFoldDB" id="A0AAE2CND8"/>
<accession>A0AAE2CND8</accession>
<dbReference type="Proteomes" id="UP001293254">
    <property type="component" value="Unassembled WGS sequence"/>
</dbReference>
<protein>
    <submittedName>
        <fullName evidence="1">Uncharacterized protein</fullName>
    </submittedName>
</protein>
<dbReference type="EMBL" id="JACGWO010000004">
    <property type="protein sequence ID" value="KAK4428583.1"/>
    <property type="molecule type" value="Genomic_DNA"/>
</dbReference>
<evidence type="ECO:0000313" key="1">
    <source>
        <dbReference type="EMBL" id="KAK4428583.1"/>
    </source>
</evidence>
<gene>
    <name evidence="1" type="ORF">Salat_1158100</name>
</gene>
<name>A0AAE2CND8_9LAMI</name>
<organism evidence="1 2">
    <name type="scientific">Sesamum alatum</name>
    <dbReference type="NCBI Taxonomy" id="300844"/>
    <lineage>
        <taxon>Eukaryota</taxon>
        <taxon>Viridiplantae</taxon>
        <taxon>Streptophyta</taxon>
        <taxon>Embryophyta</taxon>
        <taxon>Tracheophyta</taxon>
        <taxon>Spermatophyta</taxon>
        <taxon>Magnoliopsida</taxon>
        <taxon>eudicotyledons</taxon>
        <taxon>Gunneridae</taxon>
        <taxon>Pentapetalae</taxon>
        <taxon>asterids</taxon>
        <taxon>lamiids</taxon>
        <taxon>Lamiales</taxon>
        <taxon>Pedaliaceae</taxon>
        <taxon>Sesamum</taxon>
    </lineage>
</organism>
<proteinExistence type="predicted"/>
<reference evidence="1" key="1">
    <citation type="submission" date="2020-06" db="EMBL/GenBank/DDBJ databases">
        <authorList>
            <person name="Li T."/>
            <person name="Hu X."/>
            <person name="Zhang T."/>
            <person name="Song X."/>
            <person name="Zhang H."/>
            <person name="Dai N."/>
            <person name="Sheng W."/>
            <person name="Hou X."/>
            <person name="Wei L."/>
        </authorList>
    </citation>
    <scope>NUCLEOTIDE SEQUENCE</scope>
    <source>
        <strain evidence="1">3651</strain>
        <tissue evidence="1">Leaf</tissue>
    </source>
</reference>
<sequence>MASMKNLQDAWCLQFGDEVSPSPQALVAGPSRWWLSSQLQHMFLHLFTSHSLKSAVQDAFSHEIQLIAPPPGVFPPHFQANCSLSALQQLLVPQSAPLAPRSATLPPLMHEKSYKDALFSAPHSLPHASLPAANFSSEKNIAAFYTAVDSAPATFCTPENHAVAPPCMNENVAAVLPCIAANFAAHSSLPAANFWPKKTTATSSCTAANSAAHPSLPTENSWSEKTAATSSCAAAFFAAHSSLPTANFWSEKTVATSCATANSAAHSSLPTANYLPEKTAATSSCAAANSAAHPSLPADNSWSEKSDATSCATANFAAHSSLPAANFWPENSAPTSCLNVAAPSPTVHDSSALADLVAPSESGLLIRSVPLRSTNPPGF</sequence>
<keyword evidence="2" id="KW-1185">Reference proteome</keyword>